<comment type="catalytic activity">
    <reaction evidence="1">
        <text>Endotype eliminative cleavage of L-alpha-rhamnopyranosyl-(1-&gt;4)-alpha-D-galactopyranosyluronic acid bonds of rhamnogalacturonan I domains in ramified hairy regions of pectin leaving L-rhamnopyranose at the reducing end and 4-deoxy-4,5-unsaturated D-galactopyranosyluronic acid at the non-reducing end.</text>
        <dbReference type="EC" id="4.2.2.23"/>
    </reaction>
</comment>
<dbReference type="Gene3D" id="2.60.120.260">
    <property type="entry name" value="Galactose-binding domain-like"/>
    <property type="match status" value="1"/>
</dbReference>
<dbReference type="InterPro" id="IPR013784">
    <property type="entry name" value="Carb-bd-like_fold"/>
</dbReference>
<dbReference type="EC" id="4.2.2.23" evidence="4"/>
<dbReference type="PANTHER" id="PTHR32018:SF18">
    <property type="entry name" value="RHAMNOGALACTURONAN ENDOLYASE"/>
    <property type="match status" value="1"/>
</dbReference>
<name>A0ABD1SGX2_9LAMI</name>
<proteinExistence type="inferred from homology"/>
<evidence type="ECO:0000259" key="10">
    <source>
        <dbReference type="Pfam" id="PF14686"/>
    </source>
</evidence>
<evidence type="ECO:0000256" key="6">
    <source>
        <dbReference type="ARBA" id="ARBA00022729"/>
    </source>
</evidence>
<dbReference type="Pfam" id="PF14686">
    <property type="entry name" value="fn3_3"/>
    <property type="match status" value="1"/>
</dbReference>
<evidence type="ECO:0000259" key="9">
    <source>
        <dbReference type="Pfam" id="PF14683"/>
    </source>
</evidence>
<dbReference type="InterPro" id="IPR051850">
    <property type="entry name" value="Polysacch_Lyase_4"/>
</dbReference>
<comment type="caution">
    <text evidence="11">The sequence shown here is derived from an EMBL/GenBank/DDBJ whole genome shotgun (WGS) entry which is preliminary data.</text>
</comment>
<dbReference type="GO" id="GO:0102210">
    <property type="term" value="F:rhamnogalacturonan endolyase activity"/>
    <property type="evidence" value="ECO:0007669"/>
    <property type="project" value="UniProtKB-EC"/>
</dbReference>
<keyword evidence="12" id="KW-1185">Reference proteome</keyword>
<comment type="subcellular location">
    <subcellularLocation>
        <location evidence="2">Secreted</location>
    </subcellularLocation>
</comment>
<dbReference type="Pfam" id="PF06045">
    <property type="entry name" value="Rhamnogal_lyase"/>
    <property type="match status" value="1"/>
</dbReference>
<evidence type="ECO:0000256" key="3">
    <source>
        <dbReference type="ARBA" id="ARBA00010418"/>
    </source>
</evidence>
<evidence type="ECO:0000256" key="2">
    <source>
        <dbReference type="ARBA" id="ARBA00004613"/>
    </source>
</evidence>
<dbReference type="Gene3D" id="2.70.98.10">
    <property type="match status" value="1"/>
</dbReference>
<feature type="chain" id="PRO_5044813957" description="rhamnogalacturonan endolyase" evidence="8">
    <location>
        <begin position="27"/>
        <end position="717"/>
    </location>
</feature>
<dbReference type="AlphaFoldDB" id="A0ABD1SGX2"/>
<feature type="signal peptide" evidence="8">
    <location>
        <begin position="1"/>
        <end position="26"/>
    </location>
</feature>
<dbReference type="SUPFAM" id="SSF49452">
    <property type="entry name" value="Starch-binding domain-like"/>
    <property type="match status" value="1"/>
</dbReference>
<gene>
    <name evidence="11" type="ORF">Adt_24459</name>
</gene>
<evidence type="ECO:0000256" key="5">
    <source>
        <dbReference type="ARBA" id="ARBA00022525"/>
    </source>
</evidence>
<organism evidence="11 12">
    <name type="scientific">Abeliophyllum distichum</name>
    <dbReference type="NCBI Taxonomy" id="126358"/>
    <lineage>
        <taxon>Eukaryota</taxon>
        <taxon>Viridiplantae</taxon>
        <taxon>Streptophyta</taxon>
        <taxon>Embryophyta</taxon>
        <taxon>Tracheophyta</taxon>
        <taxon>Spermatophyta</taxon>
        <taxon>Magnoliopsida</taxon>
        <taxon>eudicotyledons</taxon>
        <taxon>Gunneridae</taxon>
        <taxon>Pentapetalae</taxon>
        <taxon>asterids</taxon>
        <taxon>lamiids</taxon>
        <taxon>Lamiales</taxon>
        <taxon>Oleaceae</taxon>
        <taxon>Forsythieae</taxon>
        <taxon>Abeliophyllum</taxon>
    </lineage>
</organism>
<reference evidence="12" key="1">
    <citation type="submission" date="2024-07" db="EMBL/GenBank/DDBJ databases">
        <title>Two chromosome-level genome assemblies of Korean endemic species Abeliophyllum distichum and Forsythia ovata (Oleaceae).</title>
        <authorList>
            <person name="Jang H."/>
        </authorList>
    </citation>
    <scope>NUCLEOTIDE SEQUENCE [LARGE SCALE GENOMIC DNA]</scope>
</reference>
<dbReference type="Gene3D" id="2.60.40.1120">
    <property type="entry name" value="Carboxypeptidase-like, regulatory domain"/>
    <property type="match status" value="1"/>
</dbReference>
<dbReference type="CDD" id="cd10320">
    <property type="entry name" value="RGL4_N"/>
    <property type="match status" value="1"/>
</dbReference>
<dbReference type="Pfam" id="PF14683">
    <property type="entry name" value="CBM-like"/>
    <property type="match status" value="1"/>
</dbReference>
<keyword evidence="7 11" id="KW-0456">Lyase</keyword>
<dbReference type="EMBL" id="JBFOLK010000007">
    <property type="protein sequence ID" value="KAL2498909.1"/>
    <property type="molecule type" value="Genomic_DNA"/>
</dbReference>
<dbReference type="FunFam" id="2.60.40.1120:FF:000033">
    <property type="entry name" value="Rhamnogalacturonate lyase B"/>
    <property type="match status" value="1"/>
</dbReference>
<dbReference type="PANTHER" id="PTHR32018">
    <property type="entry name" value="RHAMNOGALACTURONATE LYASE FAMILY PROTEIN"/>
    <property type="match status" value="1"/>
</dbReference>
<keyword evidence="6 8" id="KW-0732">Signal</keyword>
<dbReference type="CDD" id="cd10317">
    <property type="entry name" value="RGL4_C"/>
    <property type="match status" value="1"/>
</dbReference>
<feature type="domain" description="Rhamnogalacturonan lyase" evidence="9">
    <location>
        <begin position="472"/>
        <end position="661"/>
    </location>
</feature>
<dbReference type="InterPro" id="IPR008979">
    <property type="entry name" value="Galactose-bd-like_sf"/>
</dbReference>
<evidence type="ECO:0000256" key="7">
    <source>
        <dbReference type="ARBA" id="ARBA00023239"/>
    </source>
</evidence>
<dbReference type="InterPro" id="IPR011013">
    <property type="entry name" value="Gal_mutarotase_sf_dom"/>
</dbReference>
<dbReference type="CDD" id="cd10316">
    <property type="entry name" value="RGL4_M"/>
    <property type="match status" value="1"/>
</dbReference>
<keyword evidence="5" id="KW-0964">Secreted</keyword>
<dbReference type="InterPro" id="IPR014718">
    <property type="entry name" value="GH-type_carb-bd"/>
</dbReference>
<dbReference type="Proteomes" id="UP001604336">
    <property type="component" value="Unassembled WGS sequence"/>
</dbReference>
<sequence length="717" mass="81817">MESRQRFLIFGWLAIAFSLFLHVDSAARTSNRWIPQNADQVQMPSSPVKLYTWKDHVMLDNGIVKLTLLSPNGLIAGIQYKGVENVLDYHLREPRRGYWDIVWSRPQERKSFFYEFEGTSFKVIAETEDMIEISFTNTWNSSLSDSYPLNVDIRYIMLRGSSGFYSYGIMEHLEGWPDLNIDEARIAFKLHPDMFNYMAVSDNIQTNMPTSNDRIGGRVLDYKEAVLLTNPSNATLKGEVDDKYQYSYDNKDSFVHGWISSRRNIGFWVITPSNEFRAGGPMKNDLTSHVGPTSLAIFFSGHYAGSNFGIRLRNGEPWKKVFGPIFIYLNSGFWEDAKKQMQKETQKWPYDFPQSKDFPHANQRGTITGRLFVRDRYLSRQCMPAKSAYVGLAPPGDVGSWQTDTKGYQFWSQTDENGYFTIRAIREGTYNLNAWVPGLIGDYKHGADIVIKPGSQIQLGNLLYTPPRNGPTLWEIGIPDRTPAEFYVPDAAPEFKNNLFINQTEKYRQYGLWDRYTDLYPDQDLIYTVGVSNYKKDWFFAHVNRRTNSTQKYEATTWQVSFHLTNVTRKQTYTLRIALASANYAEIQVWINNPCTTRPHFTTRLIGRDNAIARHGIHGLYSLYSVDVPGFQLVHGKNTIYLKQSRGENPFCGVMYDYIRLEGPPKVMFAGGSGSSDDDGSSFGRGGVGVSNLDLWQVVACCGADNGCVVVMEVAVY</sequence>
<comment type="similarity">
    <text evidence="3">Belongs to the polysaccharide lyase 4 family.</text>
</comment>
<accession>A0ABD1SGX2</accession>
<dbReference type="InterPro" id="IPR029411">
    <property type="entry name" value="RG-lyase_III"/>
</dbReference>
<protein>
    <recommendedName>
        <fullName evidence="4">rhamnogalacturonan endolyase</fullName>
        <ecNumber evidence="4">4.2.2.23</ecNumber>
    </recommendedName>
</protein>
<dbReference type="InterPro" id="IPR029413">
    <property type="entry name" value="RG-lyase_II"/>
</dbReference>
<evidence type="ECO:0000256" key="4">
    <source>
        <dbReference type="ARBA" id="ARBA00012437"/>
    </source>
</evidence>
<dbReference type="SUPFAM" id="SSF74650">
    <property type="entry name" value="Galactose mutarotase-like"/>
    <property type="match status" value="1"/>
</dbReference>
<dbReference type="InterPro" id="IPR010325">
    <property type="entry name" value="Rhamnogal_lyase"/>
</dbReference>
<evidence type="ECO:0000313" key="11">
    <source>
        <dbReference type="EMBL" id="KAL2498909.1"/>
    </source>
</evidence>
<evidence type="ECO:0000313" key="12">
    <source>
        <dbReference type="Proteomes" id="UP001604336"/>
    </source>
</evidence>
<evidence type="ECO:0000256" key="1">
    <source>
        <dbReference type="ARBA" id="ARBA00001324"/>
    </source>
</evidence>
<evidence type="ECO:0000256" key="8">
    <source>
        <dbReference type="SAM" id="SignalP"/>
    </source>
</evidence>
<dbReference type="GO" id="GO:0005576">
    <property type="term" value="C:extracellular region"/>
    <property type="evidence" value="ECO:0007669"/>
    <property type="project" value="UniProtKB-SubCell"/>
</dbReference>
<feature type="domain" description="Rhamnogalacturonan lyase" evidence="10">
    <location>
        <begin position="386"/>
        <end position="459"/>
    </location>
</feature>
<dbReference type="SUPFAM" id="SSF49785">
    <property type="entry name" value="Galactose-binding domain-like"/>
    <property type="match status" value="1"/>
</dbReference>